<evidence type="ECO:0000313" key="2">
    <source>
        <dbReference type="Proteomes" id="UP000678228"/>
    </source>
</evidence>
<proteinExistence type="predicted"/>
<keyword evidence="2" id="KW-1185">Reference proteome</keyword>
<gene>
    <name evidence="1" type="ORF">J7W16_17665</name>
</gene>
<protein>
    <submittedName>
        <fullName evidence="1">Uncharacterized protein</fullName>
    </submittedName>
</protein>
<accession>A0A940WUF5</accession>
<evidence type="ECO:0000313" key="1">
    <source>
        <dbReference type="EMBL" id="MBP3952954.1"/>
    </source>
</evidence>
<name>A0A940WUF5_9BACI</name>
<dbReference type="RefSeq" id="WP_210598801.1">
    <property type="nucleotide sequence ID" value="NZ_JAGKSQ010000008.1"/>
</dbReference>
<dbReference type="Proteomes" id="UP000678228">
    <property type="component" value="Unassembled WGS sequence"/>
</dbReference>
<dbReference type="AlphaFoldDB" id="A0A940WUF5"/>
<dbReference type="EMBL" id="JAGKSQ010000008">
    <property type="protein sequence ID" value="MBP3952954.1"/>
    <property type="molecule type" value="Genomic_DNA"/>
</dbReference>
<comment type="caution">
    <text evidence="1">The sequence shown here is derived from an EMBL/GenBank/DDBJ whole genome shotgun (WGS) entry which is preliminary data.</text>
</comment>
<organism evidence="1 2">
    <name type="scientific">Halalkalibacter suaedae</name>
    <dbReference type="NCBI Taxonomy" id="2822140"/>
    <lineage>
        <taxon>Bacteria</taxon>
        <taxon>Bacillati</taxon>
        <taxon>Bacillota</taxon>
        <taxon>Bacilli</taxon>
        <taxon>Bacillales</taxon>
        <taxon>Bacillaceae</taxon>
        <taxon>Halalkalibacter</taxon>
    </lineage>
</organism>
<reference evidence="1" key="1">
    <citation type="submission" date="2021-03" db="EMBL/GenBank/DDBJ databases">
        <title>Bacillus suaedae sp. nov., isolated from Suaeda aralocaspica.</title>
        <authorList>
            <person name="Lei R.F.R."/>
        </authorList>
    </citation>
    <scope>NUCLEOTIDE SEQUENCE</scope>
    <source>
        <strain evidence="1">YZJH907-2</strain>
    </source>
</reference>
<sequence length="117" mass="13433">MYRGKAYCEAVVYLFPKPNESSDDTDSKIEKLLNYKSKTVKITQVINQYTSVNDRNETYTKLNVLAEVLVQNDPYITHLNDYRVKACTELRQHLPSAGAIMAHSLDTFQPLRTKGFN</sequence>